<dbReference type="Pfam" id="PF13380">
    <property type="entry name" value="CoA_binding_2"/>
    <property type="match status" value="1"/>
</dbReference>
<dbReference type="Pfam" id="PF13549">
    <property type="entry name" value="ATP-grasp_5"/>
    <property type="match status" value="1"/>
</dbReference>
<dbReference type="Proteomes" id="UP000051295">
    <property type="component" value="Unassembled WGS sequence"/>
</dbReference>
<evidence type="ECO:0000313" key="3">
    <source>
        <dbReference type="EMBL" id="KRS11117.1"/>
    </source>
</evidence>
<dbReference type="InterPro" id="IPR032875">
    <property type="entry name" value="Succ_CoA_lig_flav_dom"/>
</dbReference>
<dbReference type="Gene3D" id="3.40.50.261">
    <property type="entry name" value="Succinyl-CoA synthetase domains"/>
    <property type="match status" value="2"/>
</dbReference>
<reference evidence="3 4" key="1">
    <citation type="submission" date="2015-04" db="EMBL/GenBank/DDBJ databases">
        <title>The draft genome sequence of Roseovarius sp.R12b.</title>
        <authorList>
            <person name="Li G."/>
            <person name="Lai Q."/>
            <person name="Shao Z."/>
            <person name="Yan P."/>
        </authorList>
    </citation>
    <scope>NUCLEOTIDE SEQUENCE [LARGE SCALE GENOMIC DNA]</scope>
    <source>
        <strain evidence="3 4">R12B</strain>
    </source>
</reference>
<evidence type="ECO:0000259" key="2">
    <source>
        <dbReference type="SMART" id="SM00881"/>
    </source>
</evidence>
<dbReference type="PANTHER" id="PTHR42793:SF1">
    <property type="entry name" value="PEPTIDYL-LYSINE N-ACETYLTRANSFERASE PATZ"/>
    <property type="match status" value="1"/>
</dbReference>
<dbReference type="InterPro" id="IPR013815">
    <property type="entry name" value="ATP_grasp_subdomain_1"/>
</dbReference>
<dbReference type="Gene3D" id="3.30.470.20">
    <property type="entry name" value="ATP-grasp fold, B domain"/>
    <property type="match status" value="1"/>
</dbReference>
<dbReference type="STRING" id="1641875.XM53_17845"/>
<organism evidence="3 4">
    <name type="scientific">Roseovarius atlanticus</name>
    <dbReference type="NCBI Taxonomy" id="1641875"/>
    <lineage>
        <taxon>Bacteria</taxon>
        <taxon>Pseudomonadati</taxon>
        <taxon>Pseudomonadota</taxon>
        <taxon>Alphaproteobacteria</taxon>
        <taxon>Rhodobacterales</taxon>
        <taxon>Roseobacteraceae</taxon>
        <taxon>Roseovarius</taxon>
    </lineage>
</organism>
<proteinExistence type="predicted"/>
<dbReference type="InterPro" id="IPR016102">
    <property type="entry name" value="Succinyl-CoA_synth-like"/>
</dbReference>
<dbReference type="SUPFAM" id="SSF56059">
    <property type="entry name" value="Glutathione synthetase ATP-binding domain-like"/>
    <property type="match status" value="1"/>
</dbReference>
<dbReference type="EMBL" id="LAXJ01000023">
    <property type="protein sequence ID" value="KRS11117.1"/>
    <property type="molecule type" value="Genomic_DNA"/>
</dbReference>
<protein>
    <recommendedName>
        <fullName evidence="2">CoA-binding domain-containing protein</fullName>
    </recommendedName>
</protein>
<name>A0A0T5NQ91_9RHOB</name>
<dbReference type="SMART" id="SM00881">
    <property type="entry name" value="CoA_binding"/>
    <property type="match status" value="1"/>
</dbReference>
<feature type="domain" description="CoA-binding" evidence="2">
    <location>
        <begin position="1"/>
        <end position="88"/>
    </location>
</feature>
<comment type="caution">
    <text evidence="3">The sequence shown here is derived from an EMBL/GenBank/DDBJ whole genome shotgun (WGS) entry which is preliminary data.</text>
</comment>
<dbReference type="PANTHER" id="PTHR42793">
    <property type="entry name" value="COA BINDING DOMAIN CONTAINING PROTEIN"/>
    <property type="match status" value="1"/>
</dbReference>
<dbReference type="Pfam" id="PF13607">
    <property type="entry name" value="Succ_CoA_lig"/>
    <property type="match status" value="1"/>
</dbReference>
<dbReference type="GO" id="GO:0005524">
    <property type="term" value="F:ATP binding"/>
    <property type="evidence" value="ECO:0007669"/>
    <property type="project" value="InterPro"/>
</dbReference>
<dbReference type="InterPro" id="IPR003781">
    <property type="entry name" value="CoA-bd"/>
</dbReference>
<evidence type="ECO:0000256" key="1">
    <source>
        <dbReference type="ARBA" id="ARBA00022532"/>
    </source>
</evidence>
<keyword evidence="1" id="KW-0816">Tricarboxylic acid cycle</keyword>
<dbReference type="Gene3D" id="3.30.1490.20">
    <property type="entry name" value="ATP-grasp fold, A domain"/>
    <property type="match status" value="1"/>
</dbReference>
<gene>
    <name evidence="3" type="ORF">XM53_17845</name>
</gene>
<accession>A0A0T5NQ91</accession>
<dbReference type="InterPro" id="IPR036291">
    <property type="entry name" value="NAD(P)-bd_dom_sf"/>
</dbReference>
<evidence type="ECO:0000313" key="4">
    <source>
        <dbReference type="Proteomes" id="UP000051295"/>
    </source>
</evidence>
<dbReference type="GO" id="GO:0006099">
    <property type="term" value="P:tricarboxylic acid cycle"/>
    <property type="evidence" value="ECO:0007669"/>
    <property type="project" value="UniProtKB-KW"/>
</dbReference>
<dbReference type="SUPFAM" id="SSF52210">
    <property type="entry name" value="Succinyl-CoA synthetase domains"/>
    <property type="match status" value="2"/>
</dbReference>
<sequence length="691" mass="72024">MSGKDTTFQVGGRAVLEHLVKHGFRGRIDMVTRSPITLHGITSVTSLADLPTAPECVVLSIPAAQVPDTVQQALDMGIRAFVTISAGFSEAGAEGAALQERLVGMLRDHGAVMLGPNTTGLINFGRDTALSSTSRLATHSAPRGDIGVVVQSGALGSLLMDVAERDQIGMSYLISTGNEAVTDIADCVDFLIDDPETRSIALYVEAFRHPKRIVAAARRAFASGKPIAIYKAGRSDTGAAAAAGHTGALLGARSTYEAAARQLGLTDVKNIEDLLPVAHYLAHAGGGRSVGVLTVSGGLGGCLADALAHAGDVDLPNPGAAVSQQLQQYLPDFLKPKNPVDVGGSPFREQGGFSQCLGSFASDPAFEAVAVANTPVVPTWAQDSVDAISRVEAETGKPIVALWPSDIYNAEALRDLRVAGKTVFTRIDTAVAALNGKAAYLKCQDRPSSILDAGPLPLSYPQLGQSGLHSLDEASSKKRLQDLGIPFTKETFVIASNRDTALAQARVVGYPVTVKGIAEGVVHKSEYGLVAVGVADEPALTAVLDEMQRSAGAHRLDLRGFILAETLRAEAEVFVSVSYDREFGPSLTLGSGGIYTEVFKDVTTRLLPLARGEITNMIDDCKIGKILRGARGKAALDIEALTGLIEKLADLGGKLSADFAGLEINPVGVGAAGQGAWIFDATVFSAGGKDV</sequence>
<keyword evidence="4" id="KW-1185">Reference proteome</keyword>
<dbReference type="PATRIC" id="fig|1641875.4.peg.2085"/>
<dbReference type="AlphaFoldDB" id="A0A0T5NQ91"/>
<dbReference type="SUPFAM" id="SSF51735">
    <property type="entry name" value="NAD(P)-binding Rossmann-fold domains"/>
    <property type="match status" value="1"/>
</dbReference>
<dbReference type="Gene3D" id="3.40.50.720">
    <property type="entry name" value="NAD(P)-binding Rossmann-like Domain"/>
    <property type="match status" value="1"/>
</dbReference>